<evidence type="ECO:0000256" key="6">
    <source>
        <dbReference type="ARBA" id="ARBA00022840"/>
    </source>
</evidence>
<keyword evidence="2" id="KW-0723">Serine/threonine-protein kinase</keyword>
<evidence type="ECO:0000313" key="10">
    <source>
        <dbReference type="EMBL" id="KAK4040217.1"/>
    </source>
</evidence>
<feature type="domain" description="Protein kinase" evidence="9">
    <location>
        <begin position="44"/>
        <end position="407"/>
    </location>
</feature>
<sequence length="430" mass="49520">MANNTERRPEKVYFPNIDVENLEGYMVGGYHPTVIGDSFHEGRYEIVHKLGFGGYSTIWLARDRHLQRYVSLKILIARQTSESNEAEMLRLLSDRSFESAHPGHRFVPRLLDDFTLDGPNGRHLCLEWSSNNMFPVETARSIAAQLILGLSYLHSRGVCHGDLHIHNFLIYGRNIDHLSPDELYTRYAFNTAPVRRVDGAPPEPHAPPYAVYSMPIETPANELADPTIKISDYGTSFVTTTTDNNPPPELCTPTLYLPPEVLFSDDRTVIMPLAADIWTFGVNLYEVLGERTLFETFTCDRDDILADVISTLGLPPQRWWDTWANCGEFFEEDSEWRKGGISRVYDPVWRPLRQRMWDMGRGETPERCEWDVRGGEMRALEELFRGVLAWEPKERWTAEDLVRSEYMVKWALPAWERQRRRQGEAALAPA</sequence>
<dbReference type="GO" id="GO:0050684">
    <property type="term" value="P:regulation of mRNA processing"/>
    <property type="evidence" value="ECO:0007669"/>
    <property type="project" value="TreeGrafter"/>
</dbReference>
<gene>
    <name evidence="10" type="ORF">C8A01DRAFT_46378</name>
</gene>
<dbReference type="GO" id="GO:0000245">
    <property type="term" value="P:spliceosomal complex assembly"/>
    <property type="evidence" value="ECO:0007669"/>
    <property type="project" value="TreeGrafter"/>
</dbReference>
<evidence type="ECO:0000259" key="9">
    <source>
        <dbReference type="PROSITE" id="PS50011"/>
    </source>
</evidence>
<protein>
    <recommendedName>
        <fullName evidence="1">non-specific serine/threonine protein kinase</fullName>
        <ecNumber evidence="1">2.7.11.1</ecNumber>
    </recommendedName>
</protein>
<dbReference type="GO" id="GO:0004674">
    <property type="term" value="F:protein serine/threonine kinase activity"/>
    <property type="evidence" value="ECO:0007669"/>
    <property type="project" value="UniProtKB-KW"/>
</dbReference>
<dbReference type="GO" id="GO:0005737">
    <property type="term" value="C:cytoplasm"/>
    <property type="evidence" value="ECO:0007669"/>
    <property type="project" value="TreeGrafter"/>
</dbReference>
<evidence type="ECO:0000256" key="4">
    <source>
        <dbReference type="ARBA" id="ARBA00022741"/>
    </source>
</evidence>
<comment type="catalytic activity">
    <reaction evidence="8">
        <text>L-seryl-[protein] + ATP = O-phospho-L-seryl-[protein] + ADP + H(+)</text>
        <dbReference type="Rhea" id="RHEA:17989"/>
        <dbReference type="Rhea" id="RHEA-COMP:9863"/>
        <dbReference type="Rhea" id="RHEA-COMP:11604"/>
        <dbReference type="ChEBI" id="CHEBI:15378"/>
        <dbReference type="ChEBI" id="CHEBI:29999"/>
        <dbReference type="ChEBI" id="CHEBI:30616"/>
        <dbReference type="ChEBI" id="CHEBI:83421"/>
        <dbReference type="ChEBI" id="CHEBI:456216"/>
        <dbReference type="EC" id="2.7.11.1"/>
    </reaction>
</comment>
<proteinExistence type="predicted"/>
<dbReference type="GO" id="GO:0005524">
    <property type="term" value="F:ATP binding"/>
    <property type="evidence" value="ECO:0007669"/>
    <property type="project" value="UniProtKB-KW"/>
</dbReference>
<comment type="caution">
    <text evidence="10">The sequence shown here is derived from an EMBL/GenBank/DDBJ whole genome shotgun (WGS) entry which is preliminary data.</text>
</comment>
<dbReference type="AlphaFoldDB" id="A0AAN6PGC3"/>
<name>A0AAN6PGC3_9PEZI</name>
<evidence type="ECO:0000256" key="8">
    <source>
        <dbReference type="ARBA" id="ARBA00048679"/>
    </source>
</evidence>
<comment type="catalytic activity">
    <reaction evidence="7">
        <text>L-threonyl-[protein] + ATP = O-phospho-L-threonyl-[protein] + ADP + H(+)</text>
        <dbReference type="Rhea" id="RHEA:46608"/>
        <dbReference type="Rhea" id="RHEA-COMP:11060"/>
        <dbReference type="Rhea" id="RHEA-COMP:11605"/>
        <dbReference type="ChEBI" id="CHEBI:15378"/>
        <dbReference type="ChEBI" id="CHEBI:30013"/>
        <dbReference type="ChEBI" id="CHEBI:30616"/>
        <dbReference type="ChEBI" id="CHEBI:61977"/>
        <dbReference type="ChEBI" id="CHEBI:456216"/>
        <dbReference type="EC" id="2.7.11.1"/>
    </reaction>
</comment>
<keyword evidence="5 10" id="KW-0418">Kinase</keyword>
<dbReference type="Pfam" id="PF00069">
    <property type="entry name" value="Pkinase"/>
    <property type="match status" value="2"/>
</dbReference>
<reference evidence="11" key="1">
    <citation type="journal article" date="2023" name="Mol. Phylogenet. Evol.">
        <title>Genome-scale phylogeny and comparative genomics of the fungal order Sordariales.</title>
        <authorList>
            <person name="Hensen N."/>
            <person name="Bonometti L."/>
            <person name="Westerberg I."/>
            <person name="Brannstrom I.O."/>
            <person name="Guillou S."/>
            <person name="Cros-Aarteil S."/>
            <person name="Calhoun S."/>
            <person name="Haridas S."/>
            <person name="Kuo A."/>
            <person name="Mondo S."/>
            <person name="Pangilinan J."/>
            <person name="Riley R."/>
            <person name="LaButti K."/>
            <person name="Andreopoulos B."/>
            <person name="Lipzen A."/>
            <person name="Chen C."/>
            <person name="Yan M."/>
            <person name="Daum C."/>
            <person name="Ng V."/>
            <person name="Clum A."/>
            <person name="Steindorff A."/>
            <person name="Ohm R.A."/>
            <person name="Martin F."/>
            <person name="Silar P."/>
            <person name="Natvig D.O."/>
            <person name="Lalanne C."/>
            <person name="Gautier V."/>
            <person name="Ament-Velasquez S.L."/>
            <person name="Kruys A."/>
            <person name="Hutchinson M.I."/>
            <person name="Powell A.J."/>
            <person name="Barry K."/>
            <person name="Miller A.N."/>
            <person name="Grigoriev I.V."/>
            <person name="Debuchy R."/>
            <person name="Gladieux P."/>
            <person name="Hiltunen Thoren M."/>
            <person name="Johannesson H."/>
        </authorList>
    </citation>
    <scope>NUCLEOTIDE SEQUENCE [LARGE SCALE GENOMIC DNA]</scope>
    <source>
        <strain evidence="11">CBS 284.82</strain>
    </source>
</reference>
<evidence type="ECO:0000256" key="1">
    <source>
        <dbReference type="ARBA" id="ARBA00012513"/>
    </source>
</evidence>
<dbReference type="InterPro" id="IPR051334">
    <property type="entry name" value="SRPK"/>
</dbReference>
<dbReference type="EC" id="2.7.11.1" evidence="1"/>
<dbReference type="Gene3D" id="1.10.510.10">
    <property type="entry name" value="Transferase(Phosphotransferase) domain 1"/>
    <property type="match status" value="1"/>
</dbReference>
<evidence type="ECO:0000313" key="11">
    <source>
        <dbReference type="Proteomes" id="UP001303115"/>
    </source>
</evidence>
<dbReference type="GO" id="GO:0005634">
    <property type="term" value="C:nucleus"/>
    <property type="evidence" value="ECO:0007669"/>
    <property type="project" value="TreeGrafter"/>
</dbReference>
<keyword evidence="4" id="KW-0547">Nucleotide-binding</keyword>
<accession>A0AAN6PGC3</accession>
<dbReference type="EMBL" id="MU854381">
    <property type="protein sequence ID" value="KAK4040217.1"/>
    <property type="molecule type" value="Genomic_DNA"/>
</dbReference>
<dbReference type="PANTHER" id="PTHR47634">
    <property type="entry name" value="PROTEIN KINASE DOMAIN-CONTAINING PROTEIN-RELATED"/>
    <property type="match status" value="1"/>
</dbReference>
<keyword evidence="11" id="KW-1185">Reference proteome</keyword>
<keyword evidence="3" id="KW-0808">Transferase</keyword>
<dbReference type="Proteomes" id="UP001303115">
    <property type="component" value="Unassembled WGS sequence"/>
</dbReference>
<dbReference type="InterPro" id="IPR011009">
    <property type="entry name" value="Kinase-like_dom_sf"/>
</dbReference>
<evidence type="ECO:0000256" key="3">
    <source>
        <dbReference type="ARBA" id="ARBA00022679"/>
    </source>
</evidence>
<evidence type="ECO:0000256" key="2">
    <source>
        <dbReference type="ARBA" id="ARBA00022527"/>
    </source>
</evidence>
<dbReference type="PANTHER" id="PTHR47634:SF9">
    <property type="entry name" value="PROTEIN KINASE DOMAIN-CONTAINING PROTEIN-RELATED"/>
    <property type="match status" value="1"/>
</dbReference>
<keyword evidence="6" id="KW-0067">ATP-binding</keyword>
<dbReference type="SUPFAM" id="SSF56112">
    <property type="entry name" value="Protein kinase-like (PK-like)"/>
    <property type="match status" value="1"/>
</dbReference>
<evidence type="ECO:0000256" key="7">
    <source>
        <dbReference type="ARBA" id="ARBA00047899"/>
    </source>
</evidence>
<organism evidence="10 11">
    <name type="scientific">Parachaetomium inaequale</name>
    <dbReference type="NCBI Taxonomy" id="2588326"/>
    <lineage>
        <taxon>Eukaryota</taxon>
        <taxon>Fungi</taxon>
        <taxon>Dikarya</taxon>
        <taxon>Ascomycota</taxon>
        <taxon>Pezizomycotina</taxon>
        <taxon>Sordariomycetes</taxon>
        <taxon>Sordariomycetidae</taxon>
        <taxon>Sordariales</taxon>
        <taxon>Chaetomiaceae</taxon>
        <taxon>Parachaetomium</taxon>
    </lineage>
</organism>
<evidence type="ECO:0000256" key="5">
    <source>
        <dbReference type="ARBA" id="ARBA00022777"/>
    </source>
</evidence>
<dbReference type="SMART" id="SM00220">
    <property type="entry name" value="S_TKc"/>
    <property type="match status" value="1"/>
</dbReference>
<dbReference type="PROSITE" id="PS50011">
    <property type="entry name" value="PROTEIN_KINASE_DOM"/>
    <property type="match status" value="1"/>
</dbReference>
<dbReference type="InterPro" id="IPR000719">
    <property type="entry name" value="Prot_kinase_dom"/>
</dbReference>
<dbReference type="Gene3D" id="3.30.200.20">
    <property type="entry name" value="Phosphorylase Kinase, domain 1"/>
    <property type="match status" value="1"/>
</dbReference>